<dbReference type="AlphaFoldDB" id="A0A7J8X325"/>
<feature type="region of interest" description="Disordered" evidence="2">
    <location>
        <begin position="41"/>
        <end position="68"/>
    </location>
</feature>
<evidence type="ECO:0000313" key="3">
    <source>
        <dbReference type="EMBL" id="MBA0681667.1"/>
    </source>
</evidence>
<sequence>RLICLKCPSISHLSCSSASLSPSSFTCPPCSNPNFSFFNLTPTKKPKSTPDHPPGSTLDGDDDNNKTTNTRVIDKEAAKALLAAAKIAAASMTKAAAVAKVEAERRVKEATLAKKRAKEALERLALLARKDNDRHKSSLVGIPKSKPDAAIAAAADAKANSLSLPSPIPDKGNNGSYSVSAANVPISIPKLQRQQSTHGMPN</sequence>
<proteinExistence type="predicted"/>
<feature type="coiled-coil region" evidence="1">
    <location>
        <begin position="100"/>
        <end position="127"/>
    </location>
</feature>
<name>A0A7J8X325_GOSAI</name>
<keyword evidence="4" id="KW-1185">Reference proteome</keyword>
<dbReference type="PANTHER" id="PTHR34451">
    <property type="entry name" value="PHD FINGER FAMILY PROTEIN"/>
    <property type="match status" value="1"/>
</dbReference>
<comment type="caution">
    <text evidence="3">The sequence shown here is derived from an EMBL/GenBank/DDBJ whole genome shotgun (WGS) entry which is preliminary data.</text>
</comment>
<dbReference type="Proteomes" id="UP000593577">
    <property type="component" value="Unassembled WGS sequence"/>
</dbReference>
<gene>
    <name evidence="3" type="ORF">Goari_023453</name>
</gene>
<evidence type="ECO:0000313" key="4">
    <source>
        <dbReference type="Proteomes" id="UP000593577"/>
    </source>
</evidence>
<accession>A0A7J8X325</accession>
<evidence type="ECO:0000256" key="2">
    <source>
        <dbReference type="SAM" id="MobiDB-lite"/>
    </source>
</evidence>
<organism evidence="3 4">
    <name type="scientific">Gossypium aridum</name>
    <name type="common">American cotton</name>
    <name type="synonym">Erioxylum aridum</name>
    <dbReference type="NCBI Taxonomy" id="34290"/>
    <lineage>
        <taxon>Eukaryota</taxon>
        <taxon>Viridiplantae</taxon>
        <taxon>Streptophyta</taxon>
        <taxon>Embryophyta</taxon>
        <taxon>Tracheophyta</taxon>
        <taxon>Spermatophyta</taxon>
        <taxon>Magnoliopsida</taxon>
        <taxon>eudicotyledons</taxon>
        <taxon>Gunneridae</taxon>
        <taxon>Pentapetalae</taxon>
        <taxon>rosids</taxon>
        <taxon>malvids</taxon>
        <taxon>Malvales</taxon>
        <taxon>Malvaceae</taxon>
        <taxon>Malvoideae</taxon>
        <taxon>Gossypium</taxon>
    </lineage>
</organism>
<reference evidence="3 4" key="1">
    <citation type="journal article" date="2019" name="Genome Biol. Evol.">
        <title>Insights into the evolution of the New World diploid cottons (Gossypium, subgenus Houzingenia) based on genome sequencing.</title>
        <authorList>
            <person name="Grover C.E."/>
            <person name="Arick M.A. 2nd"/>
            <person name="Thrash A."/>
            <person name="Conover J.L."/>
            <person name="Sanders W.S."/>
            <person name="Peterson D.G."/>
            <person name="Frelichowski J.E."/>
            <person name="Scheffler J.A."/>
            <person name="Scheffler B.E."/>
            <person name="Wendel J.F."/>
        </authorList>
    </citation>
    <scope>NUCLEOTIDE SEQUENCE [LARGE SCALE GENOMIC DNA]</scope>
    <source>
        <strain evidence="3">185</strain>
        <tissue evidence="3">Leaf</tissue>
    </source>
</reference>
<protein>
    <submittedName>
        <fullName evidence="3">Uncharacterized protein</fullName>
    </submittedName>
</protein>
<feature type="non-terminal residue" evidence="3">
    <location>
        <position position="1"/>
    </location>
</feature>
<dbReference type="PANTHER" id="PTHR34451:SF7">
    <property type="entry name" value="PHD FINGER FAMILY PROTEIN"/>
    <property type="match status" value="1"/>
</dbReference>
<keyword evidence="1" id="KW-0175">Coiled coil</keyword>
<dbReference type="EMBL" id="JABFAA010000005">
    <property type="protein sequence ID" value="MBA0681667.1"/>
    <property type="molecule type" value="Genomic_DNA"/>
</dbReference>
<evidence type="ECO:0000256" key="1">
    <source>
        <dbReference type="SAM" id="Coils"/>
    </source>
</evidence>